<dbReference type="EMBL" id="CP000806">
    <property type="protein sequence ID" value="ACB50803.1"/>
    <property type="molecule type" value="Genomic_DNA"/>
</dbReference>
<dbReference type="Proteomes" id="UP000001203">
    <property type="component" value="Chromosome circular"/>
</dbReference>
<evidence type="ECO:0008006" key="3">
    <source>
        <dbReference type="Google" id="ProtNLM"/>
    </source>
</evidence>
<dbReference type="AlphaFoldDB" id="B1WX59"/>
<protein>
    <recommendedName>
        <fullName evidence="3">PEP-CTERM protein-sorting domain-containing protein</fullName>
    </recommendedName>
</protein>
<sequence>MEKSKRKMSNKYRFITKFFLQSICFVISFGTLTHNSSSLANGGSDYTIRDGGTVFWGVRTAGGGEIITNQIGFEYGVGTNKTSLLYENLVFDEQDVGKTFTVTATEDPDFNLIVEKLTNGIIDDVFLNVTFANGDKIESTTSDSLGNTDFQGWKINSIDLVINSLEITAPGNDPNGDGNWTQVTYDVESIINVTKVPEPSFLRGVLGLFGLAGITLLKKFKKP</sequence>
<dbReference type="HOGENOM" id="CLU_1238530_0_0_3"/>
<keyword evidence="2" id="KW-1185">Reference proteome</keyword>
<accession>B1WX59</accession>
<proteinExistence type="predicted"/>
<organism evidence="1 2">
    <name type="scientific">Crocosphaera subtropica (strain ATCC 51142 / BH68)</name>
    <name type="common">Cyanothece sp. (strain ATCC 51142)</name>
    <dbReference type="NCBI Taxonomy" id="43989"/>
    <lineage>
        <taxon>Bacteria</taxon>
        <taxon>Bacillati</taxon>
        <taxon>Cyanobacteriota</taxon>
        <taxon>Cyanophyceae</taxon>
        <taxon>Oscillatoriophycideae</taxon>
        <taxon>Chroococcales</taxon>
        <taxon>Aphanothecaceae</taxon>
        <taxon>Crocosphaera</taxon>
        <taxon>Crocosphaera subtropica</taxon>
    </lineage>
</organism>
<evidence type="ECO:0000313" key="2">
    <source>
        <dbReference type="Proteomes" id="UP000001203"/>
    </source>
</evidence>
<dbReference type="KEGG" id="cyt:cce_1453"/>
<evidence type="ECO:0000313" key="1">
    <source>
        <dbReference type="EMBL" id="ACB50803.1"/>
    </source>
</evidence>
<gene>
    <name evidence="1" type="ordered locus">cce_1453</name>
</gene>
<reference evidence="1 2" key="1">
    <citation type="journal article" date="2008" name="Proc. Natl. Acad. Sci. U.S.A.">
        <title>The genome of Cyanothece 51142, a unicellular diazotrophic cyanobacterium important in the marine nitrogen cycle.</title>
        <authorList>
            <person name="Welsh E.A."/>
            <person name="Liberton M."/>
            <person name="Stoeckel J."/>
            <person name="Loh T."/>
            <person name="Elvitigala T."/>
            <person name="Wang C."/>
            <person name="Wollam A."/>
            <person name="Fulton R.S."/>
            <person name="Clifton S.W."/>
            <person name="Jacobs J.M."/>
            <person name="Aurora R."/>
            <person name="Ghosh B.K."/>
            <person name="Sherman L.A."/>
            <person name="Smith R.D."/>
            <person name="Wilson R.K."/>
            <person name="Pakrasi H.B."/>
        </authorList>
    </citation>
    <scope>NUCLEOTIDE SEQUENCE [LARGE SCALE GENOMIC DNA]</scope>
    <source>
        <strain evidence="2">ATCC 51142 / BH68</strain>
    </source>
</reference>
<name>B1WX59_CROS5</name>